<evidence type="ECO:0000313" key="3">
    <source>
        <dbReference type="EMBL" id="HHJ64631.1"/>
    </source>
</evidence>
<gene>
    <name evidence="3" type="ORF">ENJ61_06950</name>
</gene>
<sequence length="185" mass="20844">MGRKILALIGGLGLALSFSADWGAMFETKHNLYREGDKQIPTYRYDRTDFNIFCFSCHVRATPHAGTDRFSTYAYGVAELKDKNLYPQTLVCFSCHDGFIAPNISPTKLGAHHPFFVTYREEKFVLRSPSTLLTGWVGAQRISDLVERFNGTLQCVSCHEPHVNVPSFLRRSNEGSAFCLGCHEK</sequence>
<dbReference type="EMBL" id="DRNB01000252">
    <property type="protein sequence ID" value="HHJ64631.1"/>
    <property type="molecule type" value="Genomic_DNA"/>
</dbReference>
<protein>
    <recommendedName>
        <fullName evidence="2">Doubled CXXCH motif domain-containing protein</fullName>
    </recommendedName>
</protein>
<organism evidence="3">
    <name type="scientific">Aquifex aeolicus</name>
    <dbReference type="NCBI Taxonomy" id="63363"/>
    <lineage>
        <taxon>Bacteria</taxon>
        <taxon>Pseudomonadati</taxon>
        <taxon>Aquificota</taxon>
        <taxon>Aquificia</taxon>
        <taxon>Aquificales</taxon>
        <taxon>Aquificaceae</taxon>
        <taxon>Aquifex</taxon>
    </lineage>
</organism>
<comment type="caution">
    <text evidence="3">The sequence shown here is derived from an EMBL/GenBank/DDBJ whole genome shotgun (WGS) entry which is preliminary data.</text>
</comment>
<dbReference type="Pfam" id="PF09699">
    <property type="entry name" value="Paired_CXXCH_1"/>
    <property type="match status" value="1"/>
</dbReference>
<proteinExistence type="predicted"/>
<dbReference type="AlphaFoldDB" id="A0A7C5L6E5"/>
<dbReference type="InterPro" id="IPR036280">
    <property type="entry name" value="Multihaem_cyt_sf"/>
</dbReference>
<feature type="chain" id="PRO_5027737472" description="Doubled CXXCH motif domain-containing protein" evidence="1">
    <location>
        <begin position="21"/>
        <end position="185"/>
    </location>
</feature>
<accession>A0A7C5L6E5</accession>
<evidence type="ECO:0000256" key="1">
    <source>
        <dbReference type="SAM" id="SignalP"/>
    </source>
</evidence>
<keyword evidence="1" id="KW-0732">Signal</keyword>
<dbReference type="SUPFAM" id="SSF48695">
    <property type="entry name" value="Multiheme cytochromes"/>
    <property type="match status" value="1"/>
</dbReference>
<feature type="domain" description="Doubled CXXCH motif" evidence="2">
    <location>
        <begin position="154"/>
        <end position="185"/>
    </location>
</feature>
<dbReference type="Gene3D" id="3.90.10.10">
    <property type="entry name" value="Cytochrome C3"/>
    <property type="match status" value="1"/>
</dbReference>
<dbReference type="Proteomes" id="UP000885792">
    <property type="component" value="Unassembled WGS sequence"/>
</dbReference>
<feature type="signal peptide" evidence="1">
    <location>
        <begin position="1"/>
        <end position="20"/>
    </location>
</feature>
<dbReference type="InterPro" id="IPR010177">
    <property type="entry name" value="Paired_CXXCH_1"/>
</dbReference>
<evidence type="ECO:0000259" key="2">
    <source>
        <dbReference type="Pfam" id="PF09699"/>
    </source>
</evidence>
<name>A0A7C5L6E5_AQUAO</name>
<reference evidence="3" key="1">
    <citation type="journal article" date="2020" name="mSystems">
        <title>Genome- and Community-Level Interaction Insights into Carbon Utilization and Element Cycling Functions of Hydrothermarchaeota in Hydrothermal Sediment.</title>
        <authorList>
            <person name="Zhou Z."/>
            <person name="Liu Y."/>
            <person name="Xu W."/>
            <person name="Pan J."/>
            <person name="Luo Z.H."/>
            <person name="Li M."/>
        </authorList>
    </citation>
    <scope>NUCLEOTIDE SEQUENCE [LARGE SCALE GENOMIC DNA]</scope>
    <source>
        <strain evidence="3">HyVt-501</strain>
    </source>
</reference>